<organism evidence="3 4">
    <name type="scientific">Xanthomonas phaseoli pv. syngonii LMG 9055</name>
    <dbReference type="NCBI Taxonomy" id="1437878"/>
    <lineage>
        <taxon>Bacteria</taxon>
        <taxon>Pseudomonadati</taxon>
        <taxon>Pseudomonadota</taxon>
        <taxon>Gammaproteobacteria</taxon>
        <taxon>Lysobacterales</taxon>
        <taxon>Lysobacteraceae</taxon>
        <taxon>Xanthomonas</taxon>
    </lineage>
</organism>
<reference evidence="3 4" key="1">
    <citation type="journal article" date="2016" name="Plant Pathol.">
        <title>Genetic characterization of strains named as Xanthomonas axonopodis pv. dieffenbachiae leads to a taxonomic revision of the X. axonopodis species complex.</title>
        <authorList>
            <person name="Constantin E.C."/>
            <person name="Cleenwerck I."/>
            <person name="Maes M."/>
            <person name="Baeyen S."/>
            <person name="Van Malderghem C."/>
            <person name="De Vos P."/>
            <person name="Cottyn B."/>
        </authorList>
    </citation>
    <scope>NUCLEOTIDE SEQUENCE [LARGE SCALE GENOMIC DNA]</scope>
    <source>
        <strain evidence="4">LMG9055</strain>
    </source>
</reference>
<dbReference type="EMBL" id="JPUO02000005">
    <property type="protein sequence ID" value="OQP85313.1"/>
    <property type="molecule type" value="Genomic_DNA"/>
</dbReference>
<feature type="region of interest" description="Disordered" evidence="1">
    <location>
        <begin position="46"/>
        <end position="101"/>
    </location>
</feature>
<feature type="signal peptide" evidence="2">
    <location>
        <begin position="1"/>
        <end position="21"/>
    </location>
</feature>
<evidence type="ECO:0000256" key="2">
    <source>
        <dbReference type="SAM" id="SignalP"/>
    </source>
</evidence>
<name>A0A1V9HQZ5_9XANT</name>
<evidence type="ECO:0000256" key="1">
    <source>
        <dbReference type="SAM" id="MobiDB-lite"/>
    </source>
</evidence>
<proteinExistence type="predicted"/>
<comment type="caution">
    <text evidence="3">The sequence shown here is derived from an EMBL/GenBank/DDBJ whole genome shotgun (WGS) entry which is preliminary data.</text>
</comment>
<sequence>MKKAKITLAVLALLASAAVSAQTHVKGYYRANGTYVQSHYRSAANSTTLDNYSTRGNVNPYTGQAGTVDPYKAQSTYRQPAPQPTYTPSDTVPANPYNSGY</sequence>
<feature type="chain" id="PRO_5010716165" evidence="2">
    <location>
        <begin position="22"/>
        <end position="101"/>
    </location>
</feature>
<evidence type="ECO:0000313" key="3">
    <source>
        <dbReference type="EMBL" id="OQP85313.1"/>
    </source>
</evidence>
<gene>
    <name evidence="3" type="ORF">IA54_016465</name>
</gene>
<feature type="compositionally biased region" description="Polar residues" evidence="1">
    <location>
        <begin position="73"/>
        <end position="101"/>
    </location>
</feature>
<reference evidence="3 4" key="2">
    <citation type="journal article" date="2017" name="Plant Pathol.">
        <title>Pathogenicity and virulence gene content of Xanthomonas strains infecting Araceae, formerly known as Xanthomonas axonopodis pv. dieffenbachiae.</title>
        <authorList>
            <person name="Constantin E.C."/>
            <person name="Haegeman A."/>
            <person name="Van Vaerenbergh J."/>
            <person name="Baeyen S."/>
            <person name="Van Malderghem C."/>
            <person name="Maes M."/>
            <person name="Cottyn B."/>
        </authorList>
    </citation>
    <scope>NUCLEOTIDE SEQUENCE [LARGE SCALE GENOMIC DNA]</scope>
    <source>
        <strain evidence="4">LMG9055</strain>
    </source>
</reference>
<protein>
    <submittedName>
        <fullName evidence="3">Uncharacterized protein</fullName>
    </submittedName>
</protein>
<dbReference type="AlphaFoldDB" id="A0A1V9HQZ5"/>
<evidence type="ECO:0000313" key="4">
    <source>
        <dbReference type="Proteomes" id="UP000050343"/>
    </source>
</evidence>
<accession>A0A1V9HQZ5</accession>
<feature type="compositionally biased region" description="Polar residues" evidence="1">
    <location>
        <begin position="46"/>
        <end position="65"/>
    </location>
</feature>
<keyword evidence="2" id="KW-0732">Signal</keyword>
<dbReference type="Proteomes" id="UP000050343">
    <property type="component" value="Unassembled WGS sequence"/>
</dbReference>